<sequence length="148" mass="16256">MTRVVSTEQNTRKRRRILRQPGPCVNESWTVLDGFVIIEGDISLVIPRGGTWPGVTHLSDDLARIIQPVTSALTPGTRVTHHTTPAALEAGAALVFAQTLNKAALQQRLELISPHVDLTRLHRKIGGVLVSLRREGFSKLMTSRPPQS</sequence>
<dbReference type="EMBL" id="JAVDQK010000005">
    <property type="protein sequence ID" value="MDR6218833.1"/>
    <property type="molecule type" value="Genomic_DNA"/>
</dbReference>
<reference evidence="1" key="1">
    <citation type="submission" date="2023-07" db="EMBL/GenBank/DDBJ databases">
        <title>Sorghum-associated microbial communities from plants grown in Nebraska, USA.</title>
        <authorList>
            <person name="Schachtman D."/>
        </authorList>
    </citation>
    <scope>NUCLEOTIDE SEQUENCE</scope>
    <source>
        <strain evidence="1">BE330</strain>
    </source>
</reference>
<dbReference type="Proteomes" id="UP001185331">
    <property type="component" value="Unassembled WGS sequence"/>
</dbReference>
<protein>
    <submittedName>
        <fullName evidence="1">Uncharacterized protein</fullName>
    </submittedName>
</protein>
<name>A0AAE3XFM2_9DEIO</name>
<proteinExistence type="predicted"/>
<evidence type="ECO:0000313" key="1">
    <source>
        <dbReference type="EMBL" id="MDR6218833.1"/>
    </source>
</evidence>
<comment type="caution">
    <text evidence="1">The sequence shown here is derived from an EMBL/GenBank/DDBJ whole genome shotgun (WGS) entry which is preliminary data.</text>
</comment>
<evidence type="ECO:0000313" key="2">
    <source>
        <dbReference type="Proteomes" id="UP001185331"/>
    </source>
</evidence>
<dbReference type="RefSeq" id="WP_309853499.1">
    <property type="nucleotide sequence ID" value="NZ_JAVDQJ010000004.1"/>
</dbReference>
<accession>A0AAE3XFM2</accession>
<gene>
    <name evidence="1" type="ORF">J2Y00_002430</name>
</gene>
<organism evidence="1 2">
    <name type="scientific">Deinococcus soli</name>
    <name type="common">ex Cha et al. 2016</name>
    <dbReference type="NCBI Taxonomy" id="1309411"/>
    <lineage>
        <taxon>Bacteria</taxon>
        <taxon>Thermotogati</taxon>
        <taxon>Deinococcota</taxon>
        <taxon>Deinococci</taxon>
        <taxon>Deinococcales</taxon>
        <taxon>Deinococcaceae</taxon>
        <taxon>Deinococcus</taxon>
    </lineage>
</organism>
<dbReference type="AlphaFoldDB" id="A0AAE3XFM2"/>